<dbReference type="Pfam" id="PF00015">
    <property type="entry name" value="MCPsignal"/>
    <property type="match status" value="1"/>
</dbReference>
<proteinExistence type="predicted"/>
<reference evidence="5" key="1">
    <citation type="submission" date="2016-08" db="EMBL/GenBank/DDBJ databases">
        <title>Complete genome sequence of the organohalide-respiring Epsilonproteobacterium Sulfurospirillum halorespirans.</title>
        <authorList>
            <person name="Goris T."/>
            <person name="Zimmermann J."/>
            <person name="Schenz B."/>
            <person name="Lemos M."/>
            <person name="Hackermueller J."/>
            <person name="Diekert G."/>
        </authorList>
    </citation>
    <scope>NUCLEOTIDE SEQUENCE [LARGE SCALE GENOMIC DNA]</scope>
    <source>
        <strain>DSM 13726</strain>
        <strain evidence="5">PCE-M2</strain>
    </source>
</reference>
<dbReference type="InterPro" id="IPR004089">
    <property type="entry name" value="MCPsignal_dom"/>
</dbReference>
<sequence length="393" mass="42899">MSVNLLLIGANDATTAELVSLVDATLSTTAVYQKATLSNYHNYDAANYDLIVCFTNRYDEMVKQYGKEKVVAVEFVPPTDFFVGVSRIPEGENVIIFNNSTSGANVMLKFLKFYKLDHVTYQVIPFDECSDTQTREALSSAKYIIGTDGYVSSGKALYTKYSHLLRPDVHVMPSPPRSATAESVSALAQIVTAINSDKALQEARDISKKLAEQTKEISLITQSASQSIEDTANTIVVVNTKLAAEVKNVQVTNGMAKELSEAVEQIGNITTAIKYIASETNLLALNATIEAARAGDHGRGFAVVASEVRKLSDQSNKSTDNIRISIMDVQKVVDQIVPALQRTVDEIIKTQAEVERISLAAQEESRAMSEIIKKLQVIVDVSEALNVAENHPE</sequence>
<name>A0A1D7TKY6_9BACT</name>
<organism evidence="4 5">
    <name type="scientific">Sulfurospirillum halorespirans DSM 13726</name>
    <dbReference type="NCBI Taxonomy" id="1193502"/>
    <lineage>
        <taxon>Bacteria</taxon>
        <taxon>Pseudomonadati</taxon>
        <taxon>Campylobacterota</taxon>
        <taxon>Epsilonproteobacteria</taxon>
        <taxon>Campylobacterales</taxon>
        <taxon>Sulfurospirillaceae</taxon>
        <taxon>Sulfurospirillum</taxon>
    </lineage>
</organism>
<accession>A0A1D7TKY6</accession>
<dbReference type="Gene3D" id="1.10.287.950">
    <property type="entry name" value="Methyl-accepting chemotaxis protein"/>
    <property type="match status" value="1"/>
</dbReference>
<dbReference type="EMBL" id="CP017111">
    <property type="protein sequence ID" value="AOO65652.1"/>
    <property type="molecule type" value="Genomic_DNA"/>
</dbReference>
<keyword evidence="5" id="KW-1185">Reference proteome</keyword>
<feature type="domain" description="Methyl-accepting transducer" evidence="3">
    <location>
        <begin position="199"/>
        <end position="393"/>
    </location>
</feature>
<evidence type="ECO:0000313" key="4">
    <source>
        <dbReference type="EMBL" id="AOO65652.1"/>
    </source>
</evidence>
<evidence type="ECO:0000256" key="2">
    <source>
        <dbReference type="PROSITE-ProRule" id="PRU00284"/>
    </source>
</evidence>
<keyword evidence="1 2" id="KW-0807">Transducer</keyword>
<dbReference type="GO" id="GO:0016020">
    <property type="term" value="C:membrane"/>
    <property type="evidence" value="ECO:0007669"/>
    <property type="project" value="InterPro"/>
</dbReference>
<dbReference type="SMART" id="SM00283">
    <property type="entry name" value="MA"/>
    <property type="match status" value="1"/>
</dbReference>
<dbReference type="PATRIC" id="fig|1193502.14.peg.1912"/>
<evidence type="ECO:0000259" key="3">
    <source>
        <dbReference type="PROSITE" id="PS50111"/>
    </source>
</evidence>
<dbReference type="AlphaFoldDB" id="A0A1D7TKY6"/>
<dbReference type="GO" id="GO:0007165">
    <property type="term" value="P:signal transduction"/>
    <property type="evidence" value="ECO:0007669"/>
    <property type="project" value="UniProtKB-KW"/>
</dbReference>
<evidence type="ECO:0000256" key="1">
    <source>
        <dbReference type="ARBA" id="ARBA00023224"/>
    </source>
</evidence>
<dbReference type="STRING" id="1193502.SHALO_1881"/>
<dbReference type="PANTHER" id="PTHR32089:SF112">
    <property type="entry name" value="LYSOZYME-LIKE PROTEIN-RELATED"/>
    <property type="match status" value="1"/>
</dbReference>
<dbReference type="Proteomes" id="UP000094609">
    <property type="component" value="Chromosome"/>
</dbReference>
<evidence type="ECO:0000313" key="5">
    <source>
        <dbReference type="Proteomes" id="UP000094609"/>
    </source>
</evidence>
<dbReference type="KEGG" id="shal:SHALO_1881"/>
<dbReference type="RefSeq" id="WP_069478309.1">
    <property type="nucleotide sequence ID" value="NZ_CP017111.1"/>
</dbReference>
<protein>
    <submittedName>
        <fullName evidence="4">Methyl-accepting chemotaxis protein</fullName>
    </submittedName>
</protein>
<dbReference type="SUPFAM" id="SSF58104">
    <property type="entry name" value="Methyl-accepting chemotaxis protein (MCP) signaling domain"/>
    <property type="match status" value="1"/>
</dbReference>
<gene>
    <name evidence="4" type="ORF">SHALO_1881</name>
</gene>
<dbReference type="PROSITE" id="PS50111">
    <property type="entry name" value="CHEMOTAXIS_TRANSDUC_2"/>
    <property type="match status" value="1"/>
</dbReference>
<dbReference type="PANTHER" id="PTHR32089">
    <property type="entry name" value="METHYL-ACCEPTING CHEMOTAXIS PROTEIN MCPB"/>
    <property type="match status" value="1"/>
</dbReference>